<feature type="transmembrane region" description="Helical" evidence="6">
    <location>
        <begin position="228"/>
        <end position="250"/>
    </location>
</feature>
<keyword evidence="9" id="KW-1185">Reference proteome</keyword>
<proteinExistence type="inferred from homology"/>
<evidence type="ECO:0000256" key="3">
    <source>
        <dbReference type="ARBA" id="ARBA00022692"/>
    </source>
</evidence>
<sequence>MDSNKKSVSSADSPTWKSKINYKLLPVKAHYFLFMASLGPILPFLNVFGKQLGVSEVVMGSITAILPILFLLAKPLFGLIVDYFQEQRKTVFMGLLCTMSLCYVLLYFIPQPDGPFITDKSTYHLSGIQCDQLDICQSWELSEAAGCGHYKRVICNWTCGTSDNKTLLDVLLTTSSVTNITNATVIPCAVGNASSFTCNPSDNHSQCELSCVLHETEREKDCLYGTPAFAGFVLLMSLGTIGFNVANSISDAICFDVLGSGGEMKYGRQRVWGTIGFGITALVAGFAIDWWSAGSPTKDYTPAFIVVLVFAVMDIVCCSHVKLPPIPRSDNILRDVGQLLKHKHIIVFLVFATLAGVMDSFIIYFLFWYLEDLAQVTGDMENIKLLEGITVAVETLVGEVIFFMLSGKILKKLGYGHSLTFCFMAYSLRLGLISLIQSPWWVLPVELFMQGPTYAMCYTTIVAYASAVAPPGTSATMQGLVAGMDDGFGYAMGSLIGGVLYHEVGGRMALVIFCAMSLLCSVTHFVLYECVLKHTMLPAGCSPEAEYKPPHDAIQATEEATGSNNS</sequence>
<dbReference type="Pfam" id="PF12832">
    <property type="entry name" value="MFS_1_like"/>
    <property type="match status" value="1"/>
</dbReference>
<feature type="transmembrane region" description="Helical" evidence="6">
    <location>
        <begin position="91"/>
        <end position="109"/>
    </location>
</feature>
<keyword evidence="4 6" id="KW-1133">Transmembrane helix</keyword>
<feature type="transmembrane region" description="Helical" evidence="6">
    <location>
        <begin position="61"/>
        <end position="84"/>
    </location>
</feature>
<dbReference type="SUPFAM" id="SSF103473">
    <property type="entry name" value="MFS general substrate transporter"/>
    <property type="match status" value="1"/>
</dbReference>
<dbReference type="InterPro" id="IPR051717">
    <property type="entry name" value="MFS_MFSD6"/>
</dbReference>
<evidence type="ECO:0000256" key="1">
    <source>
        <dbReference type="ARBA" id="ARBA00004141"/>
    </source>
</evidence>
<feature type="transmembrane region" description="Helical" evidence="6">
    <location>
        <begin position="508"/>
        <end position="528"/>
    </location>
</feature>
<dbReference type="PANTHER" id="PTHR16172:SF37">
    <property type="entry name" value="RE36877P"/>
    <property type="match status" value="1"/>
</dbReference>
<feature type="transmembrane region" description="Helical" evidence="6">
    <location>
        <begin position="389"/>
        <end position="407"/>
    </location>
</feature>
<evidence type="ECO:0000256" key="5">
    <source>
        <dbReference type="ARBA" id="ARBA00023136"/>
    </source>
</evidence>
<feature type="transmembrane region" description="Helical" evidence="6">
    <location>
        <begin position="419"/>
        <end position="442"/>
    </location>
</feature>
<name>A0A067QRS4_ZOONE</name>
<evidence type="ECO:0000256" key="6">
    <source>
        <dbReference type="SAM" id="Phobius"/>
    </source>
</evidence>
<dbReference type="Proteomes" id="UP000027135">
    <property type="component" value="Unassembled WGS sequence"/>
</dbReference>
<evidence type="ECO:0000313" key="9">
    <source>
        <dbReference type="Proteomes" id="UP000027135"/>
    </source>
</evidence>
<dbReference type="GO" id="GO:0016020">
    <property type="term" value="C:membrane"/>
    <property type="evidence" value="ECO:0007669"/>
    <property type="project" value="UniProtKB-SubCell"/>
</dbReference>
<dbReference type="AlphaFoldDB" id="A0A067QRS4"/>
<feature type="transmembrane region" description="Helical" evidence="6">
    <location>
        <begin position="271"/>
        <end position="291"/>
    </location>
</feature>
<comment type="similarity">
    <text evidence="2">Belongs to the major facilitator superfamily. MFSD6 family.</text>
</comment>
<feature type="transmembrane region" description="Helical" evidence="6">
    <location>
        <begin position="29"/>
        <end position="49"/>
    </location>
</feature>
<keyword evidence="5 6" id="KW-0472">Membrane</keyword>
<gene>
    <name evidence="8" type="ORF">L798_13432</name>
</gene>
<dbReference type="InterPro" id="IPR036259">
    <property type="entry name" value="MFS_trans_sf"/>
</dbReference>
<feature type="domain" description="Major facilitator superfamily associated" evidence="7">
    <location>
        <begin position="27"/>
        <end position="507"/>
    </location>
</feature>
<evidence type="ECO:0000259" key="7">
    <source>
        <dbReference type="Pfam" id="PF12832"/>
    </source>
</evidence>
<evidence type="ECO:0000313" key="8">
    <source>
        <dbReference type="EMBL" id="KDR11427.1"/>
    </source>
</evidence>
<evidence type="ECO:0000256" key="4">
    <source>
        <dbReference type="ARBA" id="ARBA00022989"/>
    </source>
</evidence>
<dbReference type="eggNOG" id="KOG3762">
    <property type="taxonomic scope" value="Eukaryota"/>
</dbReference>
<organism evidence="8 9">
    <name type="scientific">Zootermopsis nevadensis</name>
    <name type="common">Dampwood termite</name>
    <dbReference type="NCBI Taxonomy" id="136037"/>
    <lineage>
        <taxon>Eukaryota</taxon>
        <taxon>Metazoa</taxon>
        <taxon>Ecdysozoa</taxon>
        <taxon>Arthropoda</taxon>
        <taxon>Hexapoda</taxon>
        <taxon>Insecta</taxon>
        <taxon>Pterygota</taxon>
        <taxon>Neoptera</taxon>
        <taxon>Polyneoptera</taxon>
        <taxon>Dictyoptera</taxon>
        <taxon>Blattodea</taxon>
        <taxon>Blattoidea</taxon>
        <taxon>Termitoidae</taxon>
        <taxon>Termopsidae</taxon>
        <taxon>Zootermopsis</taxon>
    </lineage>
</organism>
<reference evidence="8 9" key="1">
    <citation type="journal article" date="2014" name="Nat. Commun.">
        <title>Molecular traces of alternative social organization in a termite genome.</title>
        <authorList>
            <person name="Terrapon N."/>
            <person name="Li C."/>
            <person name="Robertson H.M."/>
            <person name="Ji L."/>
            <person name="Meng X."/>
            <person name="Booth W."/>
            <person name="Chen Z."/>
            <person name="Childers C.P."/>
            <person name="Glastad K.M."/>
            <person name="Gokhale K."/>
            <person name="Gowin J."/>
            <person name="Gronenberg W."/>
            <person name="Hermansen R.A."/>
            <person name="Hu H."/>
            <person name="Hunt B.G."/>
            <person name="Huylmans A.K."/>
            <person name="Khalil S.M."/>
            <person name="Mitchell R.D."/>
            <person name="Munoz-Torres M.C."/>
            <person name="Mustard J.A."/>
            <person name="Pan H."/>
            <person name="Reese J.T."/>
            <person name="Scharf M.E."/>
            <person name="Sun F."/>
            <person name="Vogel H."/>
            <person name="Xiao J."/>
            <person name="Yang W."/>
            <person name="Yang Z."/>
            <person name="Yang Z."/>
            <person name="Zhou J."/>
            <person name="Zhu J."/>
            <person name="Brent C.S."/>
            <person name="Elsik C.G."/>
            <person name="Goodisman M.A."/>
            <person name="Liberles D.A."/>
            <person name="Roe R.M."/>
            <person name="Vargo E.L."/>
            <person name="Vilcinskas A."/>
            <person name="Wang J."/>
            <person name="Bornberg-Bauer E."/>
            <person name="Korb J."/>
            <person name="Zhang G."/>
            <person name="Liebig J."/>
        </authorList>
    </citation>
    <scope>NUCLEOTIDE SEQUENCE [LARGE SCALE GENOMIC DNA]</scope>
    <source>
        <tissue evidence="8">Whole organism</tissue>
    </source>
</reference>
<feature type="transmembrane region" description="Helical" evidence="6">
    <location>
        <begin position="303"/>
        <end position="323"/>
    </location>
</feature>
<dbReference type="OrthoDB" id="10029266at2759"/>
<feature type="transmembrane region" description="Helical" evidence="6">
    <location>
        <begin position="344"/>
        <end position="369"/>
    </location>
</feature>
<dbReference type="FunCoup" id="A0A067QRS4">
    <property type="interactions" value="35"/>
</dbReference>
<dbReference type="OMA" id="ISWIPNP"/>
<dbReference type="PANTHER" id="PTHR16172">
    <property type="entry name" value="MAJOR FACILITATOR SUPERFAMILY DOMAIN-CONTAINING PROTEIN 6-LIKE"/>
    <property type="match status" value="1"/>
</dbReference>
<dbReference type="EMBL" id="KK853097">
    <property type="protein sequence ID" value="KDR11427.1"/>
    <property type="molecule type" value="Genomic_DNA"/>
</dbReference>
<protein>
    <submittedName>
        <fullName evidence="8">Major facilitator superfamily domain-containing protein 6</fullName>
    </submittedName>
</protein>
<dbReference type="Gene3D" id="1.20.1250.20">
    <property type="entry name" value="MFS general substrate transporter like domains"/>
    <property type="match status" value="3"/>
</dbReference>
<keyword evidence="3 6" id="KW-0812">Transmembrane</keyword>
<comment type="subcellular location">
    <subcellularLocation>
        <location evidence="1">Membrane</location>
        <topology evidence="1">Multi-pass membrane protein</topology>
    </subcellularLocation>
</comment>
<dbReference type="CDD" id="cd17335">
    <property type="entry name" value="MFS_MFSD6"/>
    <property type="match status" value="1"/>
</dbReference>
<accession>A0A067QRS4</accession>
<evidence type="ECO:0000256" key="2">
    <source>
        <dbReference type="ARBA" id="ARBA00005241"/>
    </source>
</evidence>
<dbReference type="InterPro" id="IPR024989">
    <property type="entry name" value="MFS_assoc_dom"/>
</dbReference>
<dbReference type="InParanoid" id="A0A067QRS4"/>